<gene>
    <name evidence="1" type="ORF">NDU88_000558</name>
</gene>
<dbReference type="Proteomes" id="UP001066276">
    <property type="component" value="Chromosome 5"/>
</dbReference>
<comment type="caution">
    <text evidence="1">The sequence shown here is derived from an EMBL/GenBank/DDBJ whole genome shotgun (WGS) entry which is preliminary data.</text>
</comment>
<sequence length="98" mass="10573">MLKSDHLCMHVKGLGVHAEERSPLHACKGTEFHDSDGCTECVSREDAHRSGGVFTCVRAAEGDRVGPVGTLRYISRKVSLDYVIGCGASLRVRSTGIE</sequence>
<reference evidence="1" key="1">
    <citation type="journal article" date="2022" name="bioRxiv">
        <title>Sequencing and chromosome-scale assembly of the giantPleurodeles waltlgenome.</title>
        <authorList>
            <person name="Brown T."/>
            <person name="Elewa A."/>
            <person name="Iarovenko S."/>
            <person name="Subramanian E."/>
            <person name="Araus A.J."/>
            <person name="Petzold A."/>
            <person name="Susuki M."/>
            <person name="Suzuki K.-i.T."/>
            <person name="Hayashi T."/>
            <person name="Toyoda A."/>
            <person name="Oliveira C."/>
            <person name="Osipova E."/>
            <person name="Leigh N.D."/>
            <person name="Simon A."/>
            <person name="Yun M.H."/>
        </authorList>
    </citation>
    <scope>NUCLEOTIDE SEQUENCE</scope>
    <source>
        <strain evidence="1">20211129_DDA</strain>
        <tissue evidence="1">Liver</tissue>
    </source>
</reference>
<name>A0AAV7R6B3_PLEWA</name>
<dbReference type="AlphaFoldDB" id="A0AAV7R6B3"/>
<evidence type="ECO:0000313" key="1">
    <source>
        <dbReference type="EMBL" id="KAJ1147698.1"/>
    </source>
</evidence>
<protein>
    <submittedName>
        <fullName evidence="1">Uncharacterized protein</fullName>
    </submittedName>
</protein>
<dbReference type="EMBL" id="JANPWB010000009">
    <property type="protein sequence ID" value="KAJ1147698.1"/>
    <property type="molecule type" value="Genomic_DNA"/>
</dbReference>
<keyword evidence="2" id="KW-1185">Reference proteome</keyword>
<proteinExistence type="predicted"/>
<organism evidence="1 2">
    <name type="scientific">Pleurodeles waltl</name>
    <name type="common">Iberian ribbed newt</name>
    <dbReference type="NCBI Taxonomy" id="8319"/>
    <lineage>
        <taxon>Eukaryota</taxon>
        <taxon>Metazoa</taxon>
        <taxon>Chordata</taxon>
        <taxon>Craniata</taxon>
        <taxon>Vertebrata</taxon>
        <taxon>Euteleostomi</taxon>
        <taxon>Amphibia</taxon>
        <taxon>Batrachia</taxon>
        <taxon>Caudata</taxon>
        <taxon>Salamandroidea</taxon>
        <taxon>Salamandridae</taxon>
        <taxon>Pleurodelinae</taxon>
        <taxon>Pleurodeles</taxon>
    </lineage>
</organism>
<evidence type="ECO:0000313" key="2">
    <source>
        <dbReference type="Proteomes" id="UP001066276"/>
    </source>
</evidence>
<accession>A0AAV7R6B3</accession>